<dbReference type="Proteomes" id="UP001138768">
    <property type="component" value="Unassembled WGS sequence"/>
</dbReference>
<dbReference type="GO" id="GO:0097351">
    <property type="term" value="F:toxin sequestering activity"/>
    <property type="evidence" value="ECO:0007669"/>
    <property type="project" value="TreeGrafter"/>
</dbReference>
<accession>A0A9X1B4A4</accession>
<evidence type="ECO:0000313" key="3">
    <source>
        <dbReference type="Proteomes" id="UP001138768"/>
    </source>
</evidence>
<keyword evidence="3" id="KW-1185">Reference proteome</keyword>
<reference evidence="2 3" key="1">
    <citation type="journal article" date="2020" name="Microorganisms">
        <title>Osmotic Adaptation and Compatible Solute Biosynthesis of Phototrophic Bacteria as Revealed from Genome Analyses.</title>
        <authorList>
            <person name="Imhoff J.F."/>
            <person name="Rahn T."/>
            <person name="Kunzel S."/>
            <person name="Keller A."/>
            <person name="Neulinger S.C."/>
        </authorList>
    </citation>
    <scope>NUCLEOTIDE SEQUENCE [LARGE SCALE GENOMIC DNA]</scope>
    <source>
        <strain evidence="2 3">DSM 25653</strain>
    </source>
</reference>
<gene>
    <name evidence="2" type="ORF">CKO42_08135</name>
</gene>
<protein>
    <submittedName>
        <fullName evidence="2">Prevent-host-death protein</fullName>
    </submittedName>
</protein>
<name>A0A9X1B4A4_9GAMM</name>
<comment type="similarity">
    <text evidence="1">Belongs to the phD/YefM antitoxin family.</text>
</comment>
<evidence type="ECO:0000256" key="1">
    <source>
        <dbReference type="ARBA" id="ARBA00009981"/>
    </source>
</evidence>
<organism evidence="2 3">
    <name type="scientific">Lamprobacter modestohalophilus</name>
    <dbReference type="NCBI Taxonomy" id="1064514"/>
    <lineage>
        <taxon>Bacteria</taxon>
        <taxon>Pseudomonadati</taxon>
        <taxon>Pseudomonadota</taxon>
        <taxon>Gammaproteobacteria</taxon>
        <taxon>Chromatiales</taxon>
        <taxon>Chromatiaceae</taxon>
        <taxon>Lamprobacter</taxon>
    </lineage>
</organism>
<dbReference type="SUPFAM" id="SSF143120">
    <property type="entry name" value="YefM-like"/>
    <property type="match status" value="1"/>
</dbReference>
<dbReference type="PANTHER" id="PTHR35377">
    <property type="entry name" value="ANTITOXIN VAPB49-RELATED-RELATED"/>
    <property type="match status" value="1"/>
</dbReference>
<dbReference type="RefSeq" id="WP_200241859.1">
    <property type="nucleotide sequence ID" value="NZ_NRRY01000010.1"/>
</dbReference>
<dbReference type="EMBL" id="NRRY01000010">
    <property type="protein sequence ID" value="MBK1618407.1"/>
    <property type="molecule type" value="Genomic_DNA"/>
</dbReference>
<dbReference type="InterPro" id="IPR036165">
    <property type="entry name" value="YefM-like_sf"/>
</dbReference>
<sequence length="88" mass="9432">MQVAVRDLKAHLSRFLTRAQAGEAIEVTSHNRLIARIVGVPAEAAVALRAPIAQGALTWTARKPRLQPPLALAEQGTAVSQMVLEDRG</sequence>
<dbReference type="InterPro" id="IPR051416">
    <property type="entry name" value="phD-YefM_TA_antitoxins"/>
</dbReference>
<comment type="caution">
    <text evidence="2">The sequence shown here is derived from an EMBL/GenBank/DDBJ whole genome shotgun (WGS) entry which is preliminary data.</text>
</comment>
<evidence type="ECO:0000313" key="2">
    <source>
        <dbReference type="EMBL" id="MBK1618407.1"/>
    </source>
</evidence>
<dbReference type="NCBIfam" id="TIGR01552">
    <property type="entry name" value="phd_fam"/>
    <property type="match status" value="1"/>
</dbReference>
<dbReference type="PANTHER" id="PTHR35377:SF5">
    <property type="entry name" value="ANTITOXIN VAPB46"/>
    <property type="match status" value="1"/>
</dbReference>
<proteinExistence type="inferred from homology"/>
<dbReference type="Gene3D" id="3.40.1620.10">
    <property type="entry name" value="YefM-like domain"/>
    <property type="match status" value="1"/>
</dbReference>
<dbReference type="AlphaFoldDB" id="A0A9X1B4A4"/>